<dbReference type="InterPro" id="IPR000795">
    <property type="entry name" value="T_Tr_GTP-bd_dom"/>
</dbReference>
<dbReference type="EMBL" id="MHRX01000014">
    <property type="protein sequence ID" value="OHA34202.1"/>
    <property type="molecule type" value="Genomic_DNA"/>
</dbReference>
<evidence type="ECO:0000313" key="10">
    <source>
        <dbReference type="EMBL" id="OHA34202.1"/>
    </source>
</evidence>
<evidence type="ECO:0000259" key="9">
    <source>
        <dbReference type="PROSITE" id="PS51722"/>
    </source>
</evidence>
<dbReference type="AlphaFoldDB" id="A0A1G2NFT5"/>
<comment type="function">
    <text evidence="8">One of the essential components for the initiation of protein synthesis. Protects formylmethionyl-tRNA from spontaneous hydrolysis and promotes its binding to the 30S ribosomal subunits. Also involved in the hydrolysis of GTP during the formation of the 70S ribosomal complex.</text>
</comment>
<evidence type="ECO:0000256" key="1">
    <source>
        <dbReference type="ARBA" id="ARBA00007733"/>
    </source>
</evidence>
<reference evidence="10 11" key="1">
    <citation type="journal article" date="2016" name="Nat. Commun.">
        <title>Thousands of microbial genomes shed light on interconnected biogeochemical processes in an aquifer system.</title>
        <authorList>
            <person name="Anantharaman K."/>
            <person name="Brown C.T."/>
            <person name="Hug L.A."/>
            <person name="Sharon I."/>
            <person name="Castelle C.J."/>
            <person name="Probst A.J."/>
            <person name="Thomas B.C."/>
            <person name="Singh A."/>
            <person name="Wilkins M.J."/>
            <person name="Karaoz U."/>
            <person name="Brodie E.L."/>
            <person name="Williams K.H."/>
            <person name="Hubbard S.S."/>
            <person name="Banfield J.F."/>
        </authorList>
    </citation>
    <scope>NUCLEOTIDE SEQUENCE [LARGE SCALE GENOMIC DNA]</scope>
</reference>
<dbReference type="SUPFAM" id="SSF52540">
    <property type="entry name" value="P-loop containing nucleoside triphosphate hydrolases"/>
    <property type="match status" value="1"/>
</dbReference>
<dbReference type="InterPro" id="IPR005225">
    <property type="entry name" value="Small_GTP-bd"/>
</dbReference>
<keyword evidence="6" id="KW-0342">GTP-binding</keyword>
<dbReference type="Gene3D" id="2.40.30.10">
    <property type="entry name" value="Translation factors"/>
    <property type="match status" value="2"/>
</dbReference>
<dbReference type="Gene3D" id="3.40.50.300">
    <property type="entry name" value="P-loop containing nucleotide triphosphate hydrolases"/>
    <property type="match status" value="1"/>
</dbReference>
<dbReference type="CDD" id="cd03702">
    <property type="entry name" value="IF2_mtIF2_II"/>
    <property type="match status" value="1"/>
</dbReference>
<comment type="caution">
    <text evidence="10">The sequence shown here is derived from an EMBL/GenBank/DDBJ whole genome shotgun (WGS) entry which is preliminary data.</text>
</comment>
<dbReference type="STRING" id="1802319.A2928_04770"/>
<dbReference type="FunFam" id="3.40.50.300:FF:000019">
    <property type="entry name" value="Translation initiation factor IF-2"/>
    <property type="match status" value="1"/>
</dbReference>
<dbReference type="Proteomes" id="UP000176221">
    <property type="component" value="Unassembled WGS sequence"/>
</dbReference>
<dbReference type="NCBIfam" id="TIGR00231">
    <property type="entry name" value="small_GTP"/>
    <property type="match status" value="1"/>
</dbReference>
<dbReference type="PROSITE" id="PS51722">
    <property type="entry name" value="G_TR_2"/>
    <property type="match status" value="1"/>
</dbReference>
<keyword evidence="3 8" id="KW-0396">Initiation factor</keyword>
<sequence length="499" mass="53987">MQKTNDKKMARPPVIAIMGHIDHGKSSLLDYIRKTNIVAKETGGITQHVSAYEVEHTTKEGKKGLVTFLDTPGHEAFQAIRARGVEVADIAVLVISGEDGVKPQTIEAKNHIIKSGIPYIVAITKIDKPESDVEKTKQSLAESEIYLEGYGGDIPWIAISSKTGEGIPALLDLIILVAELQELRADPTASADGIIIEADVDPKAGIAASLIIKNGTLRQGDFIVSGSTFAPVRIMQNFLGKSIKEATFSSPIRIIGFSKLPVAGDTFFCVPSKKEAEEKILAVKSGAGTRSIIHATEGKVSLPLVIKTDASGTLDAIRFEVKKIETEKVEVLIVAADVGAISENDVKHAMTYPGTRVLGFNVRVDAQARGAADRTGTIIETFEIIYKLIDRIKGLVAEITPKETVDELTGTAKILKIFSRSKDKQILGGRVQEGTLKLGSEVKILRRDAEIGRGRIRELQQMKRKAVEAAKDSEFGALIESKHEIVEGDKIQSFVAIAR</sequence>
<dbReference type="InterPro" id="IPR027417">
    <property type="entry name" value="P-loop_NTPase"/>
</dbReference>
<dbReference type="InterPro" id="IPR044145">
    <property type="entry name" value="IF2_II"/>
</dbReference>
<dbReference type="PANTHER" id="PTHR43381:SF5">
    <property type="entry name" value="TR-TYPE G DOMAIN-CONTAINING PROTEIN"/>
    <property type="match status" value="1"/>
</dbReference>
<protein>
    <recommendedName>
        <fullName evidence="2 7">Translation initiation factor IF-2</fullName>
    </recommendedName>
</protein>
<dbReference type="Pfam" id="PF22042">
    <property type="entry name" value="EF-G_D2"/>
    <property type="match status" value="1"/>
</dbReference>
<dbReference type="InterPro" id="IPR023115">
    <property type="entry name" value="TIF_IF2_dom3"/>
</dbReference>
<evidence type="ECO:0000256" key="7">
    <source>
        <dbReference type="NCBIfam" id="TIGR00487"/>
    </source>
</evidence>
<evidence type="ECO:0000256" key="2">
    <source>
        <dbReference type="ARBA" id="ARBA00020675"/>
    </source>
</evidence>
<dbReference type="GO" id="GO:0005737">
    <property type="term" value="C:cytoplasm"/>
    <property type="evidence" value="ECO:0007669"/>
    <property type="project" value="UniProtKB-UniRule"/>
</dbReference>
<feature type="domain" description="Tr-type G" evidence="9">
    <location>
        <begin position="10"/>
        <end position="184"/>
    </location>
</feature>
<evidence type="ECO:0000313" key="11">
    <source>
        <dbReference type="Proteomes" id="UP000176221"/>
    </source>
</evidence>
<proteinExistence type="inferred from homology"/>
<dbReference type="FunFam" id="3.40.50.10050:FF:000001">
    <property type="entry name" value="Translation initiation factor IF-2"/>
    <property type="match status" value="1"/>
</dbReference>
<dbReference type="CDD" id="cd01887">
    <property type="entry name" value="IF2_eIF5B"/>
    <property type="match status" value="1"/>
</dbReference>
<evidence type="ECO:0000256" key="6">
    <source>
        <dbReference type="ARBA" id="ARBA00023134"/>
    </source>
</evidence>
<dbReference type="SUPFAM" id="SSF50447">
    <property type="entry name" value="Translation proteins"/>
    <property type="match status" value="2"/>
</dbReference>
<evidence type="ECO:0000256" key="5">
    <source>
        <dbReference type="ARBA" id="ARBA00022917"/>
    </source>
</evidence>
<dbReference type="GO" id="GO:0003924">
    <property type="term" value="F:GTPase activity"/>
    <property type="evidence" value="ECO:0007669"/>
    <property type="project" value="InterPro"/>
</dbReference>
<dbReference type="GO" id="GO:0003743">
    <property type="term" value="F:translation initiation factor activity"/>
    <property type="evidence" value="ECO:0007669"/>
    <property type="project" value="UniProtKB-UniRule"/>
</dbReference>
<keyword evidence="5 8" id="KW-0648">Protein biosynthesis</keyword>
<dbReference type="GO" id="GO:0005525">
    <property type="term" value="F:GTP binding"/>
    <property type="evidence" value="ECO:0007669"/>
    <property type="project" value="UniProtKB-KW"/>
</dbReference>
<keyword evidence="4" id="KW-0547">Nucleotide-binding</keyword>
<accession>A0A1G2NFT5</accession>
<dbReference type="NCBIfam" id="TIGR00487">
    <property type="entry name" value="IF-2"/>
    <property type="match status" value="1"/>
</dbReference>
<dbReference type="Pfam" id="PF00009">
    <property type="entry name" value="GTP_EFTU"/>
    <property type="match status" value="1"/>
</dbReference>
<dbReference type="PANTHER" id="PTHR43381">
    <property type="entry name" value="TRANSLATION INITIATION FACTOR IF-2-RELATED"/>
    <property type="match status" value="1"/>
</dbReference>
<dbReference type="InterPro" id="IPR036925">
    <property type="entry name" value="TIF_IF2_dom3_sf"/>
</dbReference>
<comment type="similarity">
    <text evidence="1 8">Belongs to the TRAFAC class translation factor GTPase superfamily. Classic translation factor GTPase family. IF-2 subfamily.</text>
</comment>
<evidence type="ECO:0000256" key="3">
    <source>
        <dbReference type="ARBA" id="ARBA00022540"/>
    </source>
</evidence>
<gene>
    <name evidence="10" type="ORF">A2928_04770</name>
</gene>
<dbReference type="InterPro" id="IPR009000">
    <property type="entry name" value="Transl_B-barrel_sf"/>
</dbReference>
<name>A0A1G2NFT5_9BACT</name>
<dbReference type="Gene3D" id="3.40.50.10050">
    <property type="entry name" value="Translation initiation factor IF- 2, domain 3"/>
    <property type="match status" value="1"/>
</dbReference>
<evidence type="ECO:0000256" key="8">
    <source>
        <dbReference type="RuleBase" id="RU000644"/>
    </source>
</evidence>
<dbReference type="SUPFAM" id="SSF52156">
    <property type="entry name" value="Initiation factor IF2/eIF5b, domain 3"/>
    <property type="match status" value="1"/>
</dbReference>
<organism evidence="10 11">
    <name type="scientific">Candidatus Taylorbacteria bacterium RIFCSPLOWO2_01_FULL_45_15b</name>
    <dbReference type="NCBI Taxonomy" id="1802319"/>
    <lineage>
        <taxon>Bacteria</taxon>
        <taxon>Candidatus Tayloriibacteriota</taxon>
    </lineage>
</organism>
<dbReference type="InterPro" id="IPR053905">
    <property type="entry name" value="EF-G-like_DII"/>
</dbReference>
<evidence type="ECO:0000256" key="4">
    <source>
        <dbReference type="ARBA" id="ARBA00022741"/>
    </source>
</evidence>
<dbReference type="InterPro" id="IPR000178">
    <property type="entry name" value="TF_IF2_bacterial-like"/>
</dbReference>
<dbReference type="Pfam" id="PF11987">
    <property type="entry name" value="IF-2"/>
    <property type="match status" value="1"/>
</dbReference>
<dbReference type="PRINTS" id="PR00315">
    <property type="entry name" value="ELONGATNFCT"/>
</dbReference>
<dbReference type="InterPro" id="IPR015760">
    <property type="entry name" value="TIF_IF2"/>
</dbReference>